<sequence>MRKRQRAALSRYRSGLRIIVAAPAYGQMIGRIIHPNQETITMRMKKRAVLACFTAQYTDAEDDMTALVSEEMPFLW</sequence>
<dbReference type="RefSeq" id="WP_310013721.1">
    <property type="nucleotide sequence ID" value="NZ_JAVDQT010000004.1"/>
</dbReference>
<comment type="caution">
    <text evidence="1">The sequence shown here is derived from an EMBL/GenBank/DDBJ whole genome shotgun (WGS) entry which is preliminary data.</text>
</comment>
<protein>
    <submittedName>
        <fullName evidence="1">Uncharacterized protein</fullName>
    </submittedName>
</protein>
<reference evidence="1 2" key="1">
    <citation type="submission" date="2023-07" db="EMBL/GenBank/DDBJ databases">
        <title>Sorghum-associated microbial communities from plants grown in Nebraska, USA.</title>
        <authorList>
            <person name="Schachtman D."/>
        </authorList>
    </citation>
    <scope>NUCLEOTIDE SEQUENCE [LARGE SCALE GENOMIC DNA]</scope>
    <source>
        <strain evidence="1 2">DS1730</strain>
    </source>
</reference>
<evidence type="ECO:0000313" key="2">
    <source>
        <dbReference type="Proteomes" id="UP001184614"/>
    </source>
</evidence>
<gene>
    <name evidence="1" type="ORF">J2782_002915</name>
</gene>
<keyword evidence="2" id="KW-1185">Reference proteome</keyword>
<evidence type="ECO:0000313" key="1">
    <source>
        <dbReference type="EMBL" id="MDR6433169.1"/>
    </source>
</evidence>
<dbReference type="EMBL" id="JAVDQT010000004">
    <property type="protein sequence ID" value="MDR6433169.1"/>
    <property type="molecule type" value="Genomic_DNA"/>
</dbReference>
<accession>A0ABU1MAW1</accession>
<name>A0ABU1MAW1_9HYPH</name>
<dbReference type="Proteomes" id="UP001184614">
    <property type="component" value="Unassembled WGS sequence"/>
</dbReference>
<proteinExistence type="predicted"/>
<organism evidence="1 2">
    <name type="scientific">Brucella pseudogrignonensis</name>
    <dbReference type="NCBI Taxonomy" id="419475"/>
    <lineage>
        <taxon>Bacteria</taxon>
        <taxon>Pseudomonadati</taxon>
        <taxon>Pseudomonadota</taxon>
        <taxon>Alphaproteobacteria</taxon>
        <taxon>Hyphomicrobiales</taxon>
        <taxon>Brucellaceae</taxon>
        <taxon>Brucella/Ochrobactrum group</taxon>
        <taxon>Brucella</taxon>
    </lineage>
</organism>